<reference evidence="6" key="1">
    <citation type="submission" date="2020-08" db="EMBL/GenBank/DDBJ databases">
        <authorList>
            <person name="Liu C."/>
            <person name="Sun Q."/>
        </authorList>
    </citation>
    <scope>NUCLEOTIDE SEQUENCE</scope>
    <source>
        <strain evidence="6">BX16</strain>
    </source>
</reference>
<dbReference type="EMBL" id="JACRWC010000050">
    <property type="protein sequence ID" value="MBC5999122.1"/>
    <property type="molecule type" value="Genomic_DNA"/>
</dbReference>
<evidence type="ECO:0000313" key="6">
    <source>
        <dbReference type="EMBL" id="MBC5999122.1"/>
    </source>
</evidence>
<dbReference type="SUPFAM" id="SSF53807">
    <property type="entry name" value="Helical backbone' metal receptor"/>
    <property type="match status" value="1"/>
</dbReference>
<dbReference type="GO" id="GO:0046872">
    <property type="term" value="F:metal ion binding"/>
    <property type="evidence" value="ECO:0007669"/>
    <property type="project" value="InterPro"/>
</dbReference>
<dbReference type="InterPro" id="IPR050492">
    <property type="entry name" value="Bact_metal-bind_prot9"/>
</dbReference>
<keyword evidence="7" id="KW-1185">Reference proteome</keyword>
<feature type="compositionally biased region" description="Acidic residues" evidence="4">
    <location>
        <begin position="125"/>
        <end position="135"/>
    </location>
</feature>
<evidence type="ECO:0000256" key="5">
    <source>
        <dbReference type="SAM" id="SignalP"/>
    </source>
</evidence>
<sequence length="329" mass="37145">MKKTISVFLMILLIAGVFTSCGSSDKKQSDKSLQIVTTVFPAYDWTKEILGDRAEDAELTMLLDDGVDLHSYQPTAEDLEKIASCDLFIYVGGESDEWVEDALKSKTNKNRVEINLMDALGDSVKEEEEVEGMQSEDEHEHEGEEAESEEPEQDEHIWLSLRNAEVCTQAIADQLKKLDPSNKTEYEDNATAYKEELTGLDKEYQDTVEHAKRKTLLFADRFPFRYLADDYGLKYYAAFKGCSAETEASFKTITFLANKVDEEKLPYVMTIEGSDHKIAKSVISNTKKKTQQILTIDSMQSTTAQDVKDGKSYLSVMEENLSVLQKALN</sequence>
<feature type="region of interest" description="Disordered" evidence="4">
    <location>
        <begin position="121"/>
        <end position="155"/>
    </location>
</feature>
<dbReference type="Pfam" id="PF01297">
    <property type="entry name" value="ZnuA"/>
    <property type="match status" value="1"/>
</dbReference>
<name>A0A923SLI0_9FIRM</name>
<evidence type="ECO:0000313" key="7">
    <source>
        <dbReference type="Proteomes" id="UP000644115"/>
    </source>
</evidence>
<evidence type="ECO:0000256" key="3">
    <source>
        <dbReference type="ARBA" id="ARBA00022729"/>
    </source>
</evidence>
<dbReference type="InterPro" id="IPR006127">
    <property type="entry name" value="ZnuA-like"/>
</dbReference>
<evidence type="ECO:0000256" key="4">
    <source>
        <dbReference type="SAM" id="MobiDB-lite"/>
    </source>
</evidence>
<keyword evidence="2" id="KW-0813">Transport</keyword>
<evidence type="ECO:0000256" key="2">
    <source>
        <dbReference type="ARBA" id="ARBA00022448"/>
    </source>
</evidence>
<comment type="caution">
    <text evidence="6">The sequence shown here is derived from an EMBL/GenBank/DDBJ whole genome shotgun (WGS) entry which is preliminary data.</text>
</comment>
<feature type="compositionally biased region" description="Acidic residues" evidence="4">
    <location>
        <begin position="143"/>
        <end position="153"/>
    </location>
</feature>
<dbReference type="PROSITE" id="PS51257">
    <property type="entry name" value="PROKAR_LIPOPROTEIN"/>
    <property type="match status" value="1"/>
</dbReference>
<feature type="chain" id="PRO_5038919286" evidence="5">
    <location>
        <begin position="20"/>
        <end position="329"/>
    </location>
</feature>
<comment type="similarity">
    <text evidence="1">Belongs to the bacterial solute-binding protein 9 family.</text>
</comment>
<dbReference type="Gene3D" id="3.40.50.1980">
    <property type="entry name" value="Nitrogenase molybdenum iron protein domain"/>
    <property type="match status" value="2"/>
</dbReference>
<keyword evidence="3 5" id="KW-0732">Signal</keyword>
<proteinExistence type="inferred from homology"/>
<dbReference type="AlphaFoldDB" id="A0A923SLI0"/>
<dbReference type="PANTHER" id="PTHR42953">
    <property type="entry name" value="HIGH-AFFINITY ZINC UPTAKE SYSTEM PROTEIN ZNUA-RELATED"/>
    <property type="match status" value="1"/>
</dbReference>
<evidence type="ECO:0000256" key="1">
    <source>
        <dbReference type="ARBA" id="ARBA00011028"/>
    </source>
</evidence>
<accession>A0A923SLI0</accession>
<protein>
    <submittedName>
        <fullName evidence="6">Zinc ABC transporter substrate-binding protein</fullName>
    </submittedName>
</protein>
<dbReference type="PANTHER" id="PTHR42953:SF3">
    <property type="entry name" value="HIGH-AFFINITY ZINC UPTAKE SYSTEM PROTEIN ZNUA"/>
    <property type="match status" value="1"/>
</dbReference>
<gene>
    <name evidence="6" type="ORF">H8876_03800</name>
</gene>
<dbReference type="Proteomes" id="UP000644115">
    <property type="component" value="Unassembled WGS sequence"/>
</dbReference>
<feature type="signal peptide" evidence="5">
    <location>
        <begin position="1"/>
        <end position="19"/>
    </location>
</feature>
<dbReference type="GO" id="GO:0030001">
    <property type="term" value="P:metal ion transport"/>
    <property type="evidence" value="ECO:0007669"/>
    <property type="project" value="InterPro"/>
</dbReference>
<organism evidence="6 7">
    <name type="scientific">Lentihominibacter faecis</name>
    <dbReference type="NCBI Taxonomy" id="2764712"/>
    <lineage>
        <taxon>Bacteria</taxon>
        <taxon>Bacillati</taxon>
        <taxon>Bacillota</taxon>
        <taxon>Clostridia</taxon>
        <taxon>Peptostreptococcales</taxon>
        <taxon>Anaerovoracaceae</taxon>
        <taxon>Lentihominibacter</taxon>
    </lineage>
</organism>